<dbReference type="InterPro" id="IPR011044">
    <property type="entry name" value="Quino_amine_DH_bsu"/>
</dbReference>
<dbReference type="Pfam" id="PF00400">
    <property type="entry name" value="WD40"/>
    <property type="match status" value="1"/>
</dbReference>
<dbReference type="GO" id="GO:0042981">
    <property type="term" value="P:regulation of apoptotic process"/>
    <property type="evidence" value="ECO:0007669"/>
    <property type="project" value="InterPro"/>
</dbReference>
<dbReference type="Proteomes" id="UP000471633">
    <property type="component" value="Unassembled WGS sequence"/>
</dbReference>
<evidence type="ECO:0000313" key="4">
    <source>
        <dbReference type="Proteomes" id="UP000471633"/>
    </source>
</evidence>
<dbReference type="SUPFAM" id="SSF47986">
    <property type="entry name" value="DEATH domain"/>
    <property type="match status" value="1"/>
</dbReference>
<dbReference type="EMBL" id="AMPZ03000001">
    <property type="protein sequence ID" value="KAH9595009.1"/>
    <property type="molecule type" value="Genomic_DNA"/>
</dbReference>
<dbReference type="Gene3D" id="1.25.40.370">
    <property type="match status" value="1"/>
</dbReference>
<protein>
    <submittedName>
        <fullName evidence="3">WD repeat domain, variant 2</fullName>
    </submittedName>
</protein>
<reference evidence="3" key="4">
    <citation type="journal article" date="2022" name="PLoS Pathog.">
        <title>Chromosome-level genome of Schistosoma haematobium underpins genome-wide explorations of molecular variation.</title>
        <authorList>
            <person name="Stroehlein A.J."/>
            <person name="Korhonen P.K."/>
            <person name="Lee V.V."/>
            <person name="Ralph S.A."/>
            <person name="Mentink-Kane M."/>
            <person name="You H."/>
            <person name="McManus D.P."/>
            <person name="Tchuente L.T."/>
            <person name="Stothard J.R."/>
            <person name="Kaur P."/>
            <person name="Dudchenko O."/>
            <person name="Aiden E.L."/>
            <person name="Yang B."/>
            <person name="Yang H."/>
            <person name="Emery A.M."/>
            <person name="Webster B.L."/>
            <person name="Brindley P.J."/>
            <person name="Rollinson D."/>
            <person name="Chang B.C.H."/>
            <person name="Gasser R.B."/>
            <person name="Young N.D."/>
        </authorList>
    </citation>
    <scope>NUCLEOTIDE SEQUENCE</scope>
</reference>
<dbReference type="Gene3D" id="3.40.50.300">
    <property type="entry name" value="P-loop containing nucleotide triphosphate hydrolases"/>
    <property type="match status" value="1"/>
</dbReference>
<dbReference type="GO" id="GO:0043531">
    <property type="term" value="F:ADP binding"/>
    <property type="evidence" value="ECO:0007669"/>
    <property type="project" value="InterPro"/>
</dbReference>
<dbReference type="RefSeq" id="XP_035588882.2">
    <property type="nucleotide sequence ID" value="XM_035732079.2"/>
</dbReference>
<keyword evidence="1" id="KW-0677">Repeat</keyword>
<keyword evidence="4" id="KW-1185">Reference proteome</keyword>
<feature type="non-terminal residue" evidence="3">
    <location>
        <position position="2135"/>
    </location>
</feature>
<dbReference type="SUPFAM" id="SSF50978">
    <property type="entry name" value="WD40 repeat-like"/>
    <property type="match status" value="1"/>
</dbReference>
<reference evidence="3" key="3">
    <citation type="submission" date="2021-06" db="EMBL/GenBank/DDBJ databases">
        <title>Chromosome-level genome assembly for S. haematobium.</title>
        <authorList>
            <person name="Stroehlein A.J."/>
        </authorList>
    </citation>
    <scope>NUCLEOTIDE SEQUENCE</scope>
</reference>
<dbReference type="CDD" id="cd01671">
    <property type="entry name" value="CARD"/>
    <property type="match status" value="1"/>
</dbReference>
<feature type="domain" description="CARD" evidence="2">
    <location>
        <begin position="3"/>
        <end position="92"/>
    </location>
</feature>
<dbReference type="Gene3D" id="1.10.10.10">
    <property type="entry name" value="Winged helix-like DNA-binding domain superfamily/Winged helix DNA-binding domain"/>
    <property type="match status" value="1"/>
</dbReference>
<dbReference type="InterPro" id="IPR011029">
    <property type="entry name" value="DEATH-like_dom_sf"/>
</dbReference>
<dbReference type="InterPro" id="IPR041452">
    <property type="entry name" value="APAF1_C"/>
</dbReference>
<dbReference type="InterPro" id="IPR015943">
    <property type="entry name" value="WD40/YVTN_repeat-like_dom_sf"/>
</dbReference>
<reference evidence="3" key="2">
    <citation type="journal article" date="2019" name="Gigascience">
        <title>High-quality Schistosoma haematobium genome achieved by single-molecule and long-range sequencing.</title>
        <authorList>
            <person name="Stroehlein A.J."/>
            <person name="Korhonen P.K."/>
            <person name="Chong T.M."/>
            <person name="Lim Y.L."/>
            <person name="Chan K.G."/>
            <person name="Webster B."/>
            <person name="Rollinson D."/>
            <person name="Brindley P.J."/>
            <person name="Gasser R.B."/>
            <person name="Young N.D."/>
        </authorList>
    </citation>
    <scope>NUCLEOTIDE SEQUENCE</scope>
</reference>
<dbReference type="InterPro" id="IPR036388">
    <property type="entry name" value="WH-like_DNA-bd_sf"/>
</dbReference>
<dbReference type="GO" id="GO:0005829">
    <property type="term" value="C:cytosol"/>
    <property type="evidence" value="ECO:0007669"/>
    <property type="project" value="UniProtKB-ARBA"/>
</dbReference>
<dbReference type="CTD" id="24595980"/>
<evidence type="ECO:0000313" key="3">
    <source>
        <dbReference type="EMBL" id="KAH9595009.1"/>
    </source>
</evidence>
<reference evidence="3" key="1">
    <citation type="journal article" date="2012" name="Nat. Genet.">
        <title>Whole-genome sequence of Schistosoma haematobium.</title>
        <authorList>
            <person name="Young N.D."/>
            <person name="Jex A.R."/>
            <person name="Li B."/>
            <person name="Liu S."/>
            <person name="Yang L."/>
            <person name="Xiong Z."/>
            <person name="Li Y."/>
            <person name="Cantacessi C."/>
            <person name="Hall R.S."/>
            <person name="Xu X."/>
            <person name="Chen F."/>
            <person name="Wu X."/>
            <person name="Zerlotini A."/>
            <person name="Oliveira G."/>
            <person name="Hofmann A."/>
            <person name="Zhang G."/>
            <person name="Fang X."/>
            <person name="Kang Y."/>
            <person name="Campbell B.E."/>
            <person name="Loukas A."/>
            <person name="Ranganathan S."/>
            <person name="Rollinson D."/>
            <person name="Rinaldi G."/>
            <person name="Brindley P.J."/>
            <person name="Yang H."/>
            <person name="Wang J."/>
            <person name="Wang J."/>
            <person name="Gasser R.B."/>
        </authorList>
    </citation>
    <scope>NUCLEOTIDE SEQUENCE</scope>
</reference>
<dbReference type="SUPFAM" id="SSF52540">
    <property type="entry name" value="P-loop containing nucleoside triphosphate hydrolases"/>
    <property type="match status" value="1"/>
</dbReference>
<evidence type="ECO:0000259" key="2">
    <source>
        <dbReference type="PROSITE" id="PS50209"/>
    </source>
</evidence>
<accession>A0A922S5Z8</accession>
<organism evidence="3 4">
    <name type="scientific">Schistosoma haematobium</name>
    <name type="common">Blood fluke</name>
    <dbReference type="NCBI Taxonomy" id="6185"/>
    <lineage>
        <taxon>Eukaryota</taxon>
        <taxon>Metazoa</taxon>
        <taxon>Spiralia</taxon>
        <taxon>Lophotrochozoa</taxon>
        <taxon>Platyhelminthes</taxon>
        <taxon>Trematoda</taxon>
        <taxon>Digenea</taxon>
        <taxon>Strigeidida</taxon>
        <taxon>Schistosomatoidea</taxon>
        <taxon>Schistosomatidae</taxon>
        <taxon>Schistosoma</taxon>
    </lineage>
</organism>
<dbReference type="Gene3D" id="2.130.10.10">
    <property type="entry name" value="YVTN repeat-like/Quinoprotein amine dehydrogenase"/>
    <property type="match status" value="2"/>
</dbReference>
<dbReference type="InterPro" id="IPR001680">
    <property type="entry name" value="WD40_rpt"/>
</dbReference>
<dbReference type="SUPFAM" id="SSF50969">
    <property type="entry name" value="YVTN repeat-like/Quinoprotein amine dehydrogenase"/>
    <property type="match status" value="1"/>
</dbReference>
<dbReference type="SMART" id="SM00320">
    <property type="entry name" value="WD40"/>
    <property type="match status" value="7"/>
</dbReference>
<name>A0A922S5Z8_SCHHA</name>
<gene>
    <name evidence="3" type="primary">APAF1_1</name>
    <name evidence="3" type="ORF">MS3_00009792</name>
</gene>
<sequence length="2135" mass="239915">LSMDPDKAHALRVCGPMIIQSLDPDAILDYLFSKNWISHNEIELIGLEKTAQNKSRKILELVRLRPSGAFDDFLVALDSEGSFLAAEIRKHIAPSPTRKKEHSLSDLRELLLEGAVPDKPSRYINRPDLVSALSNKLRALADHFRVDKIPADKLAEIDIAPRFQDCSKVMSNLNPPPTNAWLLIHGSPGSGKSVLSASVLRQEPTLLADCFPGGVIWMHVGPLFVNTLNSDTVSYPKQNIIQLVDRLAYRVSQLGGHVHDANTNHNLSESLHFPTSHSLTLDDSLERLRRSLIRKQQRTSWGPDENGNLITSLLLIILDDVWDIEVGRVLSNLPGAFLVTSRDLDILERVETPVDKLHLHNDLSEDEVASLLSMWTGYSMEQFISSSKSSQNVKDSDISLPAISQMTYGLPFAVSLLGSLLYNQVHRLSDYIISVNRTGSKFLDWVAIKRPSAYGYDSVFQAFDKSISLLSPEYQAYYRRLVIFDPGIVLTPKVCGILWAIPEDKAERILSIYTRYSLTVRHWIYKVGNCGYTIHGIQLDLLKSCIDPVEQANYHAKFIQNYFTFCGGRWLKLVSSWEHIYFWNNATEHLFKAAQLDKLVDLLINLDFLRGRLKIIGTTPVIADFQRYRAVFVTLNRMAEWLAYLRFIQTNAYYIIDPTIVQDCERSRSPCQGSRRSSVANLDLSPPNFRPDSRCISPVESRRNLFSRNIRSNSINIPDHSSYNTTSPKGIDLLQLGLGLSQDNPVFQQAFQLLTERHQSVLKMNPSSKEEVSKTLSIVRAFKYYWFWCNSHIAASQLLWAIPTGFQAVTCLAIEVPYTISSAFTNVPTDDSTDTVSTDNQEDLANDSRYLYHNRYRKRYLASTSDGRVLLLDANSGYEVALHQVYSPEIEVKFLSFLSNNTECLTCGSNGSLVISTLPVAEQISGEEFYPYDKIVSNHENGTFHFDYYGNHRDSCNLDAIGSDDDDVSINNGFIDSKHSSQYSTRENINIYLESNDSEVSTEGTIRRRKRSTIVSPVYDSSPIDVPTPTVLADLPRLTELARVDNAQSTTLPITSQPNQISSESTYQLQCIAANSSLDLLIMTGEGCLDSVSHRVDGIESSTYIKTTPKLPNVYHLKRGSGGKLRLDCSRELRLPCLPSDHWYPQLCTDSNSKVHLASVSENGNIIAVCLSDGFIWFYNLEIICWISCISTKLSIDFVTKFLSQRFSIDVFEEYERLQLFDANTVEVGVGPAASCVIFLPSFTNHGNPNDMNNAPIFFAASLSTQVLIWCLPNTEFQFSESRILENETLCRNSFPRLHLLCSCASTVLSMDARIIEGQCILAGGTASGRVLIWRVRDGCKLVELSVHASWVTAIRLLPDDFKQFSDGDYFDFHVNKSCLPIGLLTASVDGVIKRWDVGAACLPTPTTPTPTGPVWPYPFGSGLSSQRHSNSSNIQNPIAVHGLWTQVFSVWFGEYGSLLVVGRRRHSADLQFLFRPKQLNNNGNNNNETCSFQEITIRPSQSSYWNPQVQHTYIEVDSCESIDHQNHKNSLENNHEPSSSIESSKKPLPFKHWILSTGLSSSMYGVATAVSFWNDGNWVAIGFNTGNVIVYSLHFDDSQLYGIVKRYYLLASDHNLNKTNNEEKKYSSSSLSFSTLYDRILHLHTWMHEDCTESIDSKDCKVLIVVGVYESGCVKAWYLSDACHKISNPTIPCVNIYPTECFPKNHSDIQSLNGSVHDQKIKSDVQTGYMNDAFPNNNNSVVTWSTCRLIERSQHPFVCDYRTRSLKRRSSLDKKENKMLVWFTSGRDGRVFGRELFLPGDNRSVTVNEENKSGVESDRWKLDLDAHTPMTITNADISLSGHWLVTGSADKTAKVWLLPSGTLAFDTGMHPMCVRSVAFQPVVELDDELIMVTGDDEGTLRVWRLTAQILCSQLAHIPKTVSNEKISYLGRPLIHDLHLCGVYHNQKPTMYIPSPDPVQRFSSRSGYLNDNRLFNKRPDYYSTAAGYGSTWLHKLTWSPDGRLLAGLSDRLCVWPFESTQQFDLPNNDSNDSSDNTNSPVHLMRRVSVQDKLPTLNPPKFEIQQCRVLRVLSSGACNLTGTSPPLMVSPSRLLELNSNDKNYGTVSSIDLPPTIVTVDSNTGTLYIFDPIGSLF</sequence>
<comment type="caution">
    <text evidence="3">The sequence shown here is derived from an EMBL/GenBank/DDBJ whole genome shotgun (WGS) entry which is preliminary data.</text>
</comment>
<dbReference type="Pfam" id="PF17908">
    <property type="entry name" value="APAF1_C"/>
    <property type="match status" value="1"/>
</dbReference>
<proteinExistence type="predicted"/>
<dbReference type="PANTHER" id="PTHR22845">
    <property type="entry name" value="APOPTOTIC PROTEASE-ACTIVATING FACTOR 1"/>
    <property type="match status" value="1"/>
</dbReference>
<dbReference type="InterPro" id="IPR027417">
    <property type="entry name" value="P-loop_NTPase"/>
</dbReference>
<evidence type="ECO:0000256" key="1">
    <source>
        <dbReference type="ARBA" id="ARBA00022737"/>
    </source>
</evidence>
<dbReference type="KEGG" id="shx:MS3_00009792"/>
<dbReference type="PROSITE" id="PS50209">
    <property type="entry name" value="CARD"/>
    <property type="match status" value="1"/>
</dbReference>
<dbReference type="InterPro" id="IPR036322">
    <property type="entry name" value="WD40_repeat_dom_sf"/>
</dbReference>
<dbReference type="PANTHER" id="PTHR22845:SF5">
    <property type="entry name" value="APOPTOTIC PROTEASE-ACTIVATING FACTOR 1"/>
    <property type="match status" value="1"/>
</dbReference>
<dbReference type="GeneID" id="24595980"/>
<dbReference type="GO" id="GO:0006915">
    <property type="term" value="P:apoptotic process"/>
    <property type="evidence" value="ECO:0007669"/>
    <property type="project" value="UniProtKB-KW"/>
</dbReference>
<dbReference type="Pfam" id="PF00619">
    <property type="entry name" value="CARD"/>
    <property type="match status" value="1"/>
</dbReference>
<dbReference type="Gene3D" id="1.10.533.10">
    <property type="entry name" value="Death Domain, Fas"/>
    <property type="match status" value="1"/>
</dbReference>
<dbReference type="InterPro" id="IPR001315">
    <property type="entry name" value="CARD"/>
</dbReference>